<evidence type="ECO:0000313" key="15">
    <source>
        <dbReference type="Proteomes" id="UP000464865"/>
    </source>
</evidence>
<dbReference type="PANTHER" id="PTHR43744:SF8">
    <property type="entry name" value="SN-GLYCEROL-3-PHOSPHATE TRANSPORT SYSTEM PERMEASE PROTEIN UGPE"/>
    <property type="match status" value="1"/>
</dbReference>
<dbReference type="SUPFAM" id="SSF161098">
    <property type="entry name" value="MetI-like"/>
    <property type="match status" value="1"/>
</dbReference>
<feature type="domain" description="ABC transmembrane type-1" evidence="13">
    <location>
        <begin position="74"/>
        <end position="264"/>
    </location>
</feature>
<comment type="function">
    <text evidence="10 12">Part of the ABC transporter complex UgpBAEC involved in sn-glycerol-3-phosphate (G3P) import. Probably responsible for the translocation of the substrate across the membrane.</text>
</comment>
<evidence type="ECO:0000256" key="5">
    <source>
        <dbReference type="ARBA" id="ARBA00022448"/>
    </source>
</evidence>
<gene>
    <name evidence="12" type="primary">ugpE</name>
    <name evidence="14" type="ORF">G3A56_01005</name>
</gene>
<dbReference type="GO" id="GO:0005886">
    <property type="term" value="C:plasma membrane"/>
    <property type="evidence" value="ECO:0007669"/>
    <property type="project" value="UniProtKB-SubCell"/>
</dbReference>
<protein>
    <recommendedName>
        <fullName evidence="4 12">sn-glycerol-3-phosphate transport system permease protein UgpE</fullName>
    </recommendedName>
</protein>
<dbReference type="InterPro" id="IPR000515">
    <property type="entry name" value="MetI-like"/>
</dbReference>
<dbReference type="KEGG" id="roy:G3A56_01005"/>
<evidence type="ECO:0000256" key="9">
    <source>
        <dbReference type="ARBA" id="ARBA00023136"/>
    </source>
</evidence>
<accession>A0A7L5BD59</accession>
<dbReference type="Gene3D" id="1.10.3720.10">
    <property type="entry name" value="MetI-like"/>
    <property type="match status" value="1"/>
</dbReference>
<sequence length="278" mass="30263">MKPVSRSLFNSVTAHIVLLSGAFVIAYPFLWMVQASLRSSGEIFGAVADPITPIQALSDNYGRALFETPLLRFIANGIIVCGGILFFQILTTVTCAFALAKYEFRGARFMFALVLVTLAVPAQVPALPIFLTLAEFGLLDSYFAMMLPYLTSAFAILLFRQFIKSFPDDILAAARLDGMTEIEIVARVVLPAMLPAIAAFAVFSVSFHWNDLYWPMIVIRSAELAPPTLGILFFKGQEGGDNFGALMASATLVAAPLILLFLASQRRFVQGVTMSGVK</sequence>
<evidence type="ECO:0000313" key="14">
    <source>
        <dbReference type="EMBL" id="QIB36756.1"/>
    </source>
</evidence>
<feature type="transmembrane region" description="Helical" evidence="11">
    <location>
        <begin position="243"/>
        <end position="263"/>
    </location>
</feature>
<comment type="subcellular location">
    <subcellularLocation>
        <location evidence="12">Cell inner membrane</location>
        <topology evidence="12">Multi-pass membrane protein</topology>
    </subcellularLocation>
    <subcellularLocation>
        <location evidence="1 11">Cell membrane</location>
        <topology evidence="1 11">Multi-pass membrane protein</topology>
    </subcellularLocation>
</comment>
<feature type="transmembrane region" description="Helical" evidence="11">
    <location>
        <begin position="111"/>
        <end position="131"/>
    </location>
</feature>
<name>A0A7L5BD59_9HYPH</name>
<dbReference type="InterPro" id="IPR035906">
    <property type="entry name" value="MetI-like_sf"/>
</dbReference>
<evidence type="ECO:0000256" key="4">
    <source>
        <dbReference type="ARBA" id="ARBA00020515"/>
    </source>
</evidence>
<evidence type="ECO:0000256" key="1">
    <source>
        <dbReference type="ARBA" id="ARBA00004651"/>
    </source>
</evidence>
<dbReference type="Proteomes" id="UP000464865">
    <property type="component" value="Chromosome M15-11"/>
</dbReference>
<dbReference type="Pfam" id="PF00528">
    <property type="entry name" value="BPD_transp_1"/>
    <property type="match status" value="1"/>
</dbReference>
<feature type="transmembrane region" description="Helical" evidence="11">
    <location>
        <begin position="12"/>
        <end position="30"/>
    </location>
</feature>
<evidence type="ECO:0000256" key="6">
    <source>
        <dbReference type="ARBA" id="ARBA00022475"/>
    </source>
</evidence>
<evidence type="ECO:0000259" key="13">
    <source>
        <dbReference type="PROSITE" id="PS50928"/>
    </source>
</evidence>
<organism evidence="14 15">
    <name type="scientific">Rhizobium oryzihabitans</name>
    <dbReference type="NCBI Taxonomy" id="2267833"/>
    <lineage>
        <taxon>Bacteria</taxon>
        <taxon>Pseudomonadati</taxon>
        <taxon>Pseudomonadota</taxon>
        <taxon>Alphaproteobacteria</taxon>
        <taxon>Hyphomicrobiales</taxon>
        <taxon>Rhizobiaceae</taxon>
        <taxon>Rhizobium/Agrobacterium group</taxon>
        <taxon>Rhizobium</taxon>
    </lineage>
</organism>
<evidence type="ECO:0000256" key="3">
    <source>
        <dbReference type="ARBA" id="ARBA00011557"/>
    </source>
</evidence>
<dbReference type="EMBL" id="CP048632">
    <property type="protein sequence ID" value="QIB36756.1"/>
    <property type="molecule type" value="Genomic_DNA"/>
</dbReference>
<keyword evidence="7 11" id="KW-0812">Transmembrane</keyword>
<dbReference type="RefSeq" id="WP_082182505.1">
    <property type="nucleotide sequence ID" value="NZ_CP048632.1"/>
</dbReference>
<keyword evidence="6 12" id="KW-1003">Cell membrane</keyword>
<proteinExistence type="inferred from homology"/>
<keyword evidence="9 11" id="KW-0472">Membrane</keyword>
<evidence type="ECO:0000256" key="11">
    <source>
        <dbReference type="RuleBase" id="RU363032"/>
    </source>
</evidence>
<keyword evidence="5 11" id="KW-0813">Transport</keyword>
<keyword evidence="12" id="KW-0997">Cell inner membrane</keyword>
<comment type="similarity">
    <text evidence="2 11">Belongs to the binding-protein-dependent transport system permease family.</text>
</comment>
<dbReference type="CDD" id="cd06261">
    <property type="entry name" value="TM_PBP2"/>
    <property type="match status" value="1"/>
</dbReference>
<dbReference type="GO" id="GO:0055085">
    <property type="term" value="P:transmembrane transport"/>
    <property type="evidence" value="ECO:0007669"/>
    <property type="project" value="InterPro"/>
</dbReference>
<feature type="transmembrane region" description="Helical" evidence="11">
    <location>
        <begin position="143"/>
        <end position="163"/>
    </location>
</feature>
<keyword evidence="15" id="KW-1185">Reference proteome</keyword>
<evidence type="ECO:0000256" key="12">
    <source>
        <dbReference type="RuleBase" id="RU363056"/>
    </source>
</evidence>
<reference evidence="14 15" key="1">
    <citation type="submission" date="2020-02" db="EMBL/GenBank/DDBJ databases">
        <title>Plant-Promoting Endophytic Bacterium Rhizobium oryzihabitans sp. nov., Isolated from the Root of Rice.</title>
        <authorList>
            <person name="zhao J."/>
            <person name="Zhang G."/>
        </authorList>
    </citation>
    <scope>NUCLEOTIDE SEQUENCE [LARGE SCALE GENOMIC DNA]</scope>
    <source>
        <strain evidence="14 15">M15</strain>
    </source>
</reference>
<feature type="transmembrane region" description="Helical" evidence="11">
    <location>
        <begin position="73"/>
        <end position="99"/>
    </location>
</feature>
<keyword evidence="8 11" id="KW-1133">Transmembrane helix</keyword>
<evidence type="ECO:0000256" key="7">
    <source>
        <dbReference type="ARBA" id="ARBA00022692"/>
    </source>
</evidence>
<evidence type="ECO:0000256" key="2">
    <source>
        <dbReference type="ARBA" id="ARBA00009306"/>
    </source>
</evidence>
<dbReference type="AlphaFoldDB" id="A0A7L5BD59"/>
<dbReference type="PANTHER" id="PTHR43744">
    <property type="entry name" value="ABC TRANSPORTER PERMEASE PROTEIN MG189-RELATED-RELATED"/>
    <property type="match status" value="1"/>
</dbReference>
<dbReference type="PROSITE" id="PS50928">
    <property type="entry name" value="ABC_TM1"/>
    <property type="match status" value="1"/>
</dbReference>
<evidence type="ECO:0000256" key="8">
    <source>
        <dbReference type="ARBA" id="ARBA00022989"/>
    </source>
</evidence>
<comment type="subunit">
    <text evidence="3 12">The complex is composed of two ATP-binding proteins (UgpC), two transmembrane proteins (UgpA and UgpE) and a solute-binding protein (UgpB).</text>
</comment>
<feature type="transmembrane region" description="Helical" evidence="11">
    <location>
        <begin position="184"/>
        <end position="207"/>
    </location>
</feature>
<evidence type="ECO:0000256" key="10">
    <source>
        <dbReference type="ARBA" id="ARBA00037054"/>
    </source>
</evidence>